<dbReference type="InterPro" id="IPR013766">
    <property type="entry name" value="Thioredoxin_domain"/>
</dbReference>
<name>A0A644ZSA2_9ZZZZ</name>
<dbReference type="PROSITE" id="PS51352">
    <property type="entry name" value="THIOREDOXIN_2"/>
    <property type="match status" value="1"/>
</dbReference>
<feature type="domain" description="Thioredoxin" evidence="1">
    <location>
        <begin position="259"/>
        <end position="391"/>
    </location>
</feature>
<protein>
    <submittedName>
        <fullName evidence="2">Thiol-disulfide oxidoreductase ResA</fullName>
    </submittedName>
</protein>
<dbReference type="AlphaFoldDB" id="A0A644ZSA2"/>
<dbReference type="InterPro" id="IPR036249">
    <property type="entry name" value="Thioredoxin-like_sf"/>
</dbReference>
<comment type="caution">
    <text evidence="2">The sequence shown here is derived from an EMBL/GenBank/DDBJ whole genome shotgun (WGS) entry which is preliminary data.</text>
</comment>
<evidence type="ECO:0000313" key="2">
    <source>
        <dbReference type="EMBL" id="MPM43732.1"/>
    </source>
</evidence>
<dbReference type="EMBL" id="VSSQ01010212">
    <property type="protein sequence ID" value="MPM43732.1"/>
    <property type="molecule type" value="Genomic_DNA"/>
</dbReference>
<dbReference type="Pfam" id="PF00085">
    <property type="entry name" value="Thioredoxin"/>
    <property type="match status" value="1"/>
</dbReference>
<sequence length="391" mass="44325">MKKILLLISIFLFAAVLSAQVQNSSTEVINYKEKDGFIIIDLTINGSVAPFLLDLAGKTLILDEFVDKFKIVDLRETSDKYPNNKIEIDKGGIIKTISFGNNVFANEYKVNITKDKENIIRKLGVAGIVNGTLFKNCVLTIDKKNKRITTSIPYRPGYISIKERDKIVLTPENGVMLNGEINGQQYKLLFDTWEKGLVTSSHKMGNGNSLKMINVNIPDPKIDIKKNVVLPTIGLGLLDHGIISIDYLRSTFYFQSHDKTIVKEEAKQTLSTIVPGKMNSITRDDFIHYIFDYKNESEFVLKGDKPVVIDFWASWCIPCMRMMPEMEKMAEKYKDKVIFYKVNADKEKELCAMFNVLALPTLFFIPKNGAPIVEVGALPEKYIEIIETKLL</sequence>
<dbReference type="PANTHER" id="PTHR43601">
    <property type="entry name" value="THIOREDOXIN, MITOCHONDRIAL"/>
    <property type="match status" value="1"/>
</dbReference>
<dbReference type="SUPFAM" id="SSF52833">
    <property type="entry name" value="Thioredoxin-like"/>
    <property type="match status" value="1"/>
</dbReference>
<dbReference type="PANTHER" id="PTHR43601:SF3">
    <property type="entry name" value="THIOREDOXIN, MITOCHONDRIAL"/>
    <property type="match status" value="1"/>
</dbReference>
<gene>
    <name evidence="2" type="primary">resA_87</name>
    <name evidence="2" type="ORF">SDC9_90409</name>
</gene>
<reference evidence="2" key="1">
    <citation type="submission" date="2019-08" db="EMBL/GenBank/DDBJ databases">
        <authorList>
            <person name="Kucharzyk K."/>
            <person name="Murdoch R.W."/>
            <person name="Higgins S."/>
            <person name="Loffler F."/>
        </authorList>
    </citation>
    <scope>NUCLEOTIDE SEQUENCE</scope>
</reference>
<proteinExistence type="predicted"/>
<organism evidence="2">
    <name type="scientific">bioreactor metagenome</name>
    <dbReference type="NCBI Taxonomy" id="1076179"/>
    <lineage>
        <taxon>unclassified sequences</taxon>
        <taxon>metagenomes</taxon>
        <taxon>ecological metagenomes</taxon>
    </lineage>
</organism>
<accession>A0A644ZSA2</accession>
<evidence type="ECO:0000259" key="1">
    <source>
        <dbReference type="PROSITE" id="PS51352"/>
    </source>
</evidence>
<dbReference type="Gene3D" id="3.40.30.10">
    <property type="entry name" value="Glutaredoxin"/>
    <property type="match status" value="1"/>
</dbReference>
<dbReference type="CDD" id="cd02947">
    <property type="entry name" value="TRX_family"/>
    <property type="match status" value="1"/>
</dbReference>
<dbReference type="GO" id="GO:0045454">
    <property type="term" value="P:cell redox homeostasis"/>
    <property type="evidence" value="ECO:0007669"/>
    <property type="project" value="TreeGrafter"/>
</dbReference>